<evidence type="ECO:0000259" key="8">
    <source>
        <dbReference type="Pfam" id="PF24160"/>
    </source>
</evidence>
<evidence type="ECO:0000256" key="3">
    <source>
        <dbReference type="ARBA" id="ARBA00022692"/>
    </source>
</evidence>
<evidence type="ECO:0000313" key="9">
    <source>
        <dbReference type="Proteomes" id="UP000085678"/>
    </source>
</evidence>
<reference evidence="10" key="1">
    <citation type="submission" date="2025-08" db="UniProtKB">
        <authorList>
            <consortium name="RefSeq"/>
        </authorList>
    </citation>
    <scope>IDENTIFICATION</scope>
    <source>
        <tissue evidence="10">Gonads</tissue>
    </source>
</reference>
<proteinExistence type="inferred from homology"/>
<dbReference type="Proteomes" id="UP000085678">
    <property type="component" value="Unplaced"/>
</dbReference>
<dbReference type="GO" id="GO:0016020">
    <property type="term" value="C:membrane"/>
    <property type="evidence" value="ECO:0007669"/>
    <property type="project" value="UniProtKB-SubCell"/>
</dbReference>
<feature type="domain" description="Root UVB sensitive protein C-terminal" evidence="8">
    <location>
        <begin position="286"/>
        <end position="441"/>
    </location>
</feature>
<dbReference type="AlphaFoldDB" id="A0A1S3J6L0"/>
<dbReference type="RefSeq" id="XP_013405479.1">
    <property type="nucleotide sequence ID" value="XM_013550025.1"/>
</dbReference>
<feature type="domain" description="Protein root UVB sensitive/RUS" evidence="7">
    <location>
        <begin position="38"/>
        <end position="273"/>
    </location>
</feature>
<gene>
    <name evidence="10" type="primary">LOC106170230</name>
</gene>
<evidence type="ECO:0000259" key="7">
    <source>
        <dbReference type="Pfam" id="PF04884"/>
    </source>
</evidence>
<comment type="similarity">
    <text evidence="2">Belongs to the RUS1 family.</text>
</comment>
<dbReference type="GeneID" id="106170230"/>
<keyword evidence="9" id="KW-1185">Reference proteome</keyword>
<feature type="transmembrane region" description="Helical" evidence="6">
    <location>
        <begin position="230"/>
        <end position="250"/>
    </location>
</feature>
<dbReference type="KEGG" id="lak:106170230"/>
<keyword evidence="4 6" id="KW-1133">Transmembrane helix</keyword>
<dbReference type="Pfam" id="PF04884">
    <property type="entry name" value="UVB_sens_prot"/>
    <property type="match status" value="1"/>
</dbReference>
<name>A0A1S3J6L0_LINAN</name>
<dbReference type="OMA" id="VAVQWII"/>
<protein>
    <submittedName>
        <fullName evidence="10">RUS1 family protein C16orf58 homolog</fullName>
    </submittedName>
</protein>
<evidence type="ECO:0000256" key="4">
    <source>
        <dbReference type="ARBA" id="ARBA00022989"/>
    </source>
</evidence>
<organism evidence="9 10">
    <name type="scientific">Lingula anatina</name>
    <name type="common">Brachiopod</name>
    <name type="synonym">Lingula unguis</name>
    <dbReference type="NCBI Taxonomy" id="7574"/>
    <lineage>
        <taxon>Eukaryota</taxon>
        <taxon>Metazoa</taxon>
        <taxon>Spiralia</taxon>
        <taxon>Lophotrochozoa</taxon>
        <taxon>Brachiopoda</taxon>
        <taxon>Linguliformea</taxon>
        <taxon>Lingulata</taxon>
        <taxon>Lingulida</taxon>
        <taxon>Linguloidea</taxon>
        <taxon>Lingulidae</taxon>
        <taxon>Lingula</taxon>
    </lineage>
</organism>
<dbReference type="InterPro" id="IPR006968">
    <property type="entry name" value="RUS_fam"/>
</dbReference>
<feature type="transmembrane region" description="Helical" evidence="6">
    <location>
        <begin position="159"/>
        <end position="185"/>
    </location>
</feature>
<keyword evidence="3 6" id="KW-0812">Transmembrane</keyword>
<dbReference type="Pfam" id="PF24160">
    <property type="entry name" value="UVB_sens_C"/>
    <property type="match status" value="1"/>
</dbReference>
<accession>A0A1S3J6L0</accession>
<dbReference type="FunCoup" id="A0A1S3J6L0">
    <property type="interactions" value="902"/>
</dbReference>
<evidence type="ECO:0000313" key="10">
    <source>
        <dbReference type="RefSeq" id="XP_013405479.1"/>
    </source>
</evidence>
<dbReference type="InParanoid" id="A0A1S3J6L0"/>
<evidence type="ECO:0000256" key="2">
    <source>
        <dbReference type="ARBA" id="ARBA00007558"/>
    </source>
</evidence>
<comment type="subcellular location">
    <subcellularLocation>
        <location evidence="1">Membrane</location>
    </subcellularLocation>
</comment>
<dbReference type="PANTHER" id="PTHR12770:SF31">
    <property type="entry name" value="RUS FAMILY MEMBER 1"/>
    <property type="match status" value="1"/>
</dbReference>
<dbReference type="STRING" id="7574.A0A1S3J6L0"/>
<sequence>MGDIVVLKESYGSSTAKKEYIEAVDGRLITCDRSERFTSVFDLFRSVFLPQGYPDSVSEDYMQYQLWDTLQAFASSITGTLATQAVLKGVGVGDESATPLAATITWLLKDGMGMLGRIGFAWFQGTSLDCDAKRWRLFADILNDCAIFLEILAPLFQGYFTLIVCIAGVSKSIVGVAGGATRAALTQHQARRNNMADVSAKDGSQETLVNLAALICGLLMMPVVSGHQTLTWVLFFLFTMLHLFSNFMAVKAVKMETLNQARLHILVQHYLQAQTTFHGAISSDILPVKIVNMQEPVLWRTRRKLEIFLGTSFAAMMKSPSEFSKLKKIYAGDRYILDLDLSTGKIYILLHETQTVDSQIKACFHAELVNFIVEKIGKKENINEDFQNVVAIAENGNCAEVVEESCRLVSRLYPVFMAELPREGWLTSYALLGADEWRAKWLDTELLGKKLY</sequence>
<dbReference type="OrthoDB" id="364779at2759"/>
<feature type="transmembrane region" description="Helical" evidence="6">
    <location>
        <begin position="206"/>
        <end position="224"/>
    </location>
</feature>
<keyword evidence="5 6" id="KW-0472">Membrane</keyword>
<dbReference type="InterPro" id="IPR055412">
    <property type="entry name" value="UVB_sens_C"/>
</dbReference>
<evidence type="ECO:0000256" key="1">
    <source>
        <dbReference type="ARBA" id="ARBA00004370"/>
    </source>
</evidence>
<evidence type="ECO:0000256" key="6">
    <source>
        <dbReference type="SAM" id="Phobius"/>
    </source>
</evidence>
<dbReference type="InterPro" id="IPR054549">
    <property type="entry name" value="UVB_sens_RUS_dom"/>
</dbReference>
<dbReference type="PANTHER" id="PTHR12770">
    <property type="entry name" value="RUS1 FAMILY PROTEIN C16ORF58"/>
    <property type="match status" value="1"/>
</dbReference>
<evidence type="ECO:0000256" key="5">
    <source>
        <dbReference type="ARBA" id="ARBA00023136"/>
    </source>
</evidence>